<dbReference type="InterPro" id="IPR029063">
    <property type="entry name" value="SAM-dependent_MTases_sf"/>
</dbReference>
<evidence type="ECO:0000313" key="1">
    <source>
        <dbReference type="EMBL" id="KAA6183938.1"/>
    </source>
</evidence>
<dbReference type="Gene3D" id="3.40.50.150">
    <property type="entry name" value="Vaccinia Virus protein VP39"/>
    <property type="match status" value="1"/>
</dbReference>
<dbReference type="OrthoDB" id="9801954at2"/>
<dbReference type="Proteomes" id="UP000322981">
    <property type="component" value="Unassembled WGS sequence"/>
</dbReference>
<organism evidence="1 2">
    <name type="scientific">Thiohalocapsa marina</name>
    <dbReference type="NCBI Taxonomy" id="424902"/>
    <lineage>
        <taxon>Bacteria</taxon>
        <taxon>Pseudomonadati</taxon>
        <taxon>Pseudomonadota</taxon>
        <taxon>Gammaproteobacteria</taxon>
        <taxon>Chromatiales</taxon>
        <taxon>Chromatiaceae</taxon>
        <taxon>Thiohalocapsa</taxon>
    </lineage>
</organism>
<protein>
    <recommendedName>
        <fullName evidence="3">Class I SAM-dependent methyltransferase</fullName>
    </recommendedName>
</protein>
<proteinExistence type="predicted"/>
<evidence type="ECO:0008006" key="3">
    <source>
        <dbReference type="Google" id="ProtNLM"/>
    </source>
</evidence>
<accession>A0A5M8FGF0</accession>
<name>A0A5M8FGF0_9GAMM</name>
<sequence>MKHIRKSLETLFPLLSKNGVYLVEDLHTAYWPPYAGGYHSSKNLFRYTLQLIHDMHHWYHGKAKIHPEISSYCDGIHVHDSLLIIEKGEGHKPVYSRIG</sequence>
<comment type="caution">
    <text evidence="1">The sequence shown here is derived from an EMBL/GenBank/DDBJ whole genome shotgun (WGS) entry which is preliminary data.</text>
</comment>
<evidence type="ECO:0000313" key="2">
    <source>
        <dbReference type="Proteomes" id="UP000322981"/>
    </source>
</evidence>
<keyword evidence="2" id="KW-1185">Reference proteome</keyword>
<reference evidence="1 2" key="1">
    <citation type="submission" date="2019-09" db="EMBL/GenBank/DDBJ databases">
        <title>Whole-genome sequence of the purple sulfur bacterium Thiohalocapsa marina DSM 19078.</title>
        <authorList>
            <person name="Kyndt J.A."/>
            <person name="Meyer T.E."/>
        </authorList>
    </citation>
    <scope>NUCLEOTIDE SEQUENCE [LARGE SCALE GENOMIC DNA]</scope>
    <source>
        <strain evidence="1 2">DSM 19078</strain>
    </source>
</reference>
<gene>
    <name evidence="1" type="ORF">F2Q65_14115</name>
</gene>
<dbReference type="AlphaFoldDB" id="A0A5M8FGF0"/>
<dbReference type="EMBL" id="VWXX01000026">
    <property type="protein sequence ID" value="KAA6183938.1"/>
    <property type="molecule type" value="Genomic_DNA"/>
</dbReference>
<dbReference type="RefSeq" id="WP_150094049.1">
    <property type="nucleotide sequence ID" value="NZ_VWXX01000026.1"/>
</dbReference>